<dbReference type="Gene3D" id="1.10.1790.10">
    <property type="entry name" value="PRD domain"/>
    <property type="match status" value="2"/>
</dbReference>
<accession>A0A430AC06</accession>
<dbReference type="Proteomes" id="UP000287101">
    <property type="component" value="Unassembled WGS sequence"/>
</dbReference>
<dbReference type="Pfam" id="PF03123">
    <property type="entry name" value="CAT_RBD"/>
    <property type="match status" value="1"/>
</dbReference>
<dbReference type="InterPro" id="IPR050661">
    <property type="entry name" value="BglG_antiterminators"/>
</dbReference>
<feature type="domain" description="PRD" evidence="2">
    <location>
        <begin position="171"/>
        <end position="278"/>
    </location>
</feature>
<dbReference type="OrthoDB" id="9813552at2"/>
<dbReference type="GO" id="GO:0003723">
    <property type="term" value="F:RNA binding"/>
    <property type="evidence" value="ECO:0007669"/>
    <property type="project" value="InterPro"/>
</dbReference>
<dbReference type="InterPro" id="IPR004341">
    <property type="entry name" value="CAT_RNA-bd_dom"/>
</dbReference>
<dbReference type="InterPro" id="IPR036650">
    <property type="entry name" value="CAT_RNA-bd_dom_sf"/>
</dbReference>
<dbReference type="Pfam" id="PF00874">
    <property type="entry name" value="PRD"/>
    <property type="match status" value="2"/>
</dbReference>
<sequence>MRFLKKINNNVAFANDEDGTGYIVLGKGIGFSLKEGDSIPDDRIDRRYILKDDEGDNQDLKVLQEMPSDIVAITSKVSDLAKTKLNIDFDNAHYLILADHIDFAIKRQEQGIEYPVLNYWELRKIHPDEFKLAGEALSLINDTLTQKLDDSELEFLTNHFVNASNKDSTLSDTVHVIKLIKQIVKLVEYQFQMSLDPNHFAHGKFVNHLRYFMLRKLYSQSYADEMDEDLVQMYKMKYPEEYQMAEKISDFLYMKEGWTISIEEKIYLTVHLKRIKSI</sequence>
<protein>
    <recommendedName>
        <fullName evidence="2">PRD domain-containing protein</fullName>
    </recommendedName>
</protein>
<evidence type="ECO:0000313" key="3">
    <source>
        <dbReference type="EMBL" id="RSU04721.1"/>
    </source>
</evidence>
<keyword evidence="4" id="KW-1185">Reference proteome</keyword>
<name>A0A430AC06_9ENTE</name>
<dbReference type="InterPro" id="IPR036634">
    <property type="entry name" value="PRD_sf"/>
</dbReference>
<evidence type="ECO:0000256" key="1">
    <source>
        <dbReference type="ARBA" id="ARBA00022737"/>
    </source>
</evidence>
<dbReference type="RefSeq" id="WP_126830264.1">
    <property type="nucleotide sequence ID" value="NZ_CBCRYB010000002.1"/>
</dbReference>
<organism evidence="3 4">
    <name type="scientific">Vagococcus fessus</name>
    <dbReference type="NCBI Taxonomy" id="120370"/>
    <lineage>
        <taxon>Bacteria</taxon>
        <taxon>Bacillati</taxon>
        <taxon>Bacillota</taxon>
        <taxon>Bacilli</taxon>
        <taxon>Lactobacillales</taxon>
        <taxon>Enterococcaceae</taxon>
        <taxon>Vagococcus</taxon>
    </lineage>
</organism>
<dbReference type="InterPro" id="IPR011608">
    <property type="entry name" value="PRD"/>
</dbReference>
<keyword evidence="1" id="KW-0677">Repeat</keyword>
<dbReference type="SUPFAM" id="SSF63520">
    <property type="entry name" value="PTS-regulatory domain, PRD"/>
    <property type="match status" value="2"/>
</dbReference>
<dbReference type="EMBL" id="NGJY01000001">
    <property type="protein sequence ID" value="RSU04721.1"/>
    <property type="molecule type" value="Genomic_DNA"/>
</dbReference>
<evidence type="ECO:0000259" key="2">
    <source>
        <dbReference type="PROSITE" id="PS51372"/>
    </source>
</evidence>
<gene>
    <name evidence="3" type="ORF">CBF31_01505</name>
</gene>
<dbReference type="SUPFAM" id="SSF50151">
    <property type="entry name" value="SacY-like RNA-binding domain"/>
    <property type="match status" value="1"/>
</dbReference>
<dbReference type="Gene3D" id="2.30.24.10">
    <property type="entry name" value="CAT RNA-binding domain"/>
    <property type="match status" value="1"/>
</dbReference>
<dbReference type="PROSITE" id="PS51372">
    <property type="entry name" value="PRD_2"/>
    <property type="match status" value="2"/>
</dbReference>
<dbReference type="SMART" id="SM01061">
    <property type="entry name" value="CAT_RBD"/>
    <property type="match status" value="1"/>
</dbReference>
<proteinExistence type="predicted"/>
<dbReference type="PANTHER" id="PTHR30185:SF15">
    <property type="entry name" value="CRYPTIC BETA-GLUCOSIDE BGL OPERON ANTITERMINATOR"/>
    <property type="match status" value="1"/>
</dbReference>
<dbReference type="GO" id="GO:0006355">
    <property type="term" value="P:regulation of DNA-templated transcription"/>
    <property type="evidence" value="ECO:0007669"/>
    <property type="project" value="InterPro"/>
</dbReference>
<reference evidence="3 4" key="1">
    <citation type="submission" date="2017-05" db="EMBL/GenBank/DDBJ databases">
        <title>Vagococcus spp. assemblies.</title>
        <authorList>
            <person name="Gulvik C.A."/>
        </authorList>
    </citation>
    <scope>NUCLEOTIDE SEQUENCE [LARGE SCALE GENOMIC DNA]</scope>
    <source>
        <strain evidence="3 4">CCUG 41755</strain>
    </source>
</reference>
<dbReference type="AlphaFoldDB" id="A0A430AC06"/>
<comment type="caution">
    <text evidence="3">The sequence shown here is derived from an EMBL/GenBank/DDBJ whole genome shotgun (WGS) entry which is preliminary data.</text>
</comment>
<evidence type="ECO:0000313" key="4">
    <source>
        <dbReference type="Proteomes" id="UP000287101"/>
    </source>
</evidence>
<feature type="domain" description="PRD" evidence="2">
    <location>
        <begin position="65"/>
        <end position="170"/>
    </location>
</feature>
<dbReference type="PANTHER" id="PTHR30185">
    <property type="entry name" value="CRYPTIC BETA-GLUCOSIDE BGL OPERON ANTITERMINATOR"/>
    <property type="match status" value="1"/>
</dbReference>